<gene>
    <name evidence="2" type="ORF">RGQ30_24100</name>
</gene>
<dbReference type="PANTHER" id="PTHR43072">
    <property type="entry name" value="N-ACETYLTRANSFERASE"/>
    <property type="match status" value="1"/>
</dbReference>
<dbReference type="Proteomes" id="UP001329151">
    <property type="component" value="Chromosome"/>
</dbReference>
<dbReference type="InterPro" id="IPR016181">
    <property type="entry name" value="Acyl_CoA_acyltransferase"/>
</dbReference>
<dbReference type="PANTHER" id="PTHR43072:SF8">
    <property type="entry name" value="ACYLTRANSFERASE FABY-RELATED"/>
    <property type="match status" value="1"/>
</dbReference>
<organism evidence="2 3">
    <name type="scientific">Limnobacter thiooxidans</name>
    <dbReference type="NCBI Taxonomy" id="131080"/>
    <lineage>
        <taxon>Bacteria</taxon>
        <taxon>Pseudomonadati</taxon>
        <taxon>Pseudomonadota</taxon>
        <taxon>Betaproteobacteria</taxon>
        <taxon>Burkholderiales</taxon>
        <taxon>Burkholderiaceae</taxon>
        <taxon>Limnobacter</taxon>
    </lineage>
</organism>
<dbReference type="AlphaFoldDB" id="A0AA86M8Y9"/>
<accession>A0AA86M8Y9</accession>
<dbReference type="RefSeq" id="WP_130557962.1">
    <property type="nucleotide sequence ID" value="NZ_AP028947.1"/>
</dbReference>
<dbReference type="CDD" id="cd04301">
    <property type="entry name" value="NAT_SF"/>
    <property type="match status" value="1"/>
</dbReference>
<keyword evidence="3" id="KW-1185">Reference proteome</keyword>
<dbReference type="SUPFAM" id="SSF55729">
    <property type="entry name" value="Acyl-CoA N-acyltransferases (Nat)"/>
    <property type="match status" value="1"/>
</dbReference>
<dbReference type="InterPro" id="IPR000182">
    <property type="entry name" value="GNAT_dom"/>
</dbReference>
<evidence type="ECO:0000313" key="2">
    <source>
        <dbReference type="EMBL" id="BET26909.1"/>
    </source>
</evidence>
<feature type="domain" description="N-acetyltransferase" evidence="1">
    <location>
        <begin position="5"/>
        <end position="168"/>
    </location>
</feature>
<dbReference type="EMBL" id="AP028947">
    <property type="protein sequence ID" value="BET26909.1"/>
    <property type="molecule type" value="Genomic_DNA"/>
</dbReference>
<reference evidence="2 3" key="1">
    <citation type="submission" date="2023-10" db="EMBL/GenBank/DDBJ databases">
        <title>Complete Genome Sequence of Limnobacter thiooxidans CS-K2T, Isolated from freshwater lake sediments in Bavaria, Germany.</title>
        <authorList>
            <person name="Naruki M."/>
            <person name="Watanabe A."/>
            <person name="Warashina T."/>
            <person name="Morita T."/>
            <person name="Arakawa K."/>
        </authorList>
    </citation>
    <scope>NUCLEOTIDE SEQUENCE [LARGE SCALE GENOMIC DNA]</scope>
    <source>
        <strain evidence="2 3">CS-K2</strain>
    </source>
</reference>
<dbReference type="PROSITE" id="PS51186">
    <property type="entry name" value="GNAT"/>
    <property type="match status" value="1"/>
</dbReference>
<protein>
    <submittedName>
        <fullName evidence="2">GNAT family N-acetyltransferase</fullName>
    </submittedName>
</protein>
<proteinExistence type="predicted"/>
<evidence type="ECO:0000313" key="3">
    <source>
        <dbReference type="Proteomes" id="UP001329151"/>
    </source>
</evidence>
<dbReference type="KEGG" id="lto:RGQ30_24100"/>
<dbReference type="GO" id="GO:0016747">
    <property type="term" value="F:acyltransferase activity, transferring groups other than amino-acyl groups"/>
    <property type="evidence" value="ECO:0007669"/>
    <property type="project" value="InterPro"/>
</dbReference>
<dbReference type="Gene3D" id="3.40.630.30">
    <property type="match status" value="1"/>
</dbReference>
<name>A0AA86M8Y9_9BURK</name>
<sequence length="178" mass="19279">MNNAAVIRDATVADMVAVQALYAHYVLNELATFELLPPSLEEMCARRQAILDCGLPYLVAEMAGEIVGYAYAASYRPRPAYRYTVEDSVYLSPQHTGVGIGTALLSEVIRRCELGPWRQMVAVIAQTGATGSAALHSKLGFVEVGNMPSVGYKFNRWLGTLIMQRELGEGAKSAPAPI</sequence>
<evidence type="ECO:0000259" key="1">
    <source>
        <dbReference type="PROSITE" id="PS51186"/>
    </source>
</evidence>
<dbReference type="Pfam" id="PF13420">
    <property type="entry name" value="Acetyltransf_4"/>
    <property type="match status" value="1"/>
</dbReference>